<feature type="compositionally biased region" description="Basic and acidic residues" evidence="1">
    <location>
        <begin position="137"/>
        <end position="150"/>
    </location>
</feature>
<feature type="non-terminal residue" evidence="2">
    <location>
        <position position="510"/>
    </location>
</feature>
<feature type="region of interest" description="Disordered" evidence="1">
    <location>
        <begin position="126"/>
        <end position="150"/>
    </location>
</feature>
<feature type="compositionally biased region" description="Basic and acidic residues" evidence="1">
    <location>
        <begin position="305"/>
        <end position="314"/>
    </location>
</feature>
<feature type="compositionally biased region" description="Basic and acidic residues" evidence="1">
    <location>
        <begin position="276"/>
        <end position="289"/>
    </location>
</feature>
<accession>A0A8S3Z262</accession>
<evidence type="ECO:0000313" key="2">
    <source>
        <dbReference type="EMBL" id="CAG5122408.1"/>
    </source>
</evidence>
<feature type="compositionally biased region" description="Polar residues" evidence="1">
    <location>
        <begin position="316"/>
        <end position="326"/>
    </location>
</feature>
<keyword evidence="3" id="KW-1185">Reference proteome</keyword>
<feature type="compositionally biased region" description="Acidic residues" evidence="1">
    <location>
        <begin position="423"/>
        <end position="432"/>
    </location>
</feature>
<evidence type="ECO:0000256" key="1">
    <source>
        <dbReference type="SAM" id="MobiDB-lite"/>
    </source>
</evidence>
<dbReference type="AlphaFoldDB" id="A0A8S3Z262"/>
<dbReference type="Proteomes" id="UP000678393">
    <property type="component" value="Unassembled WGS sequence"/>
</dbReference>
<feature type="compositionally biased region" description="Acidic residues" evidence="1">
    <location>
        <begin position="295"/>
        <end position="304"/>
    </location>
</feature>
<feature type="compositionally biased region" description="Polar residues" evidence="1">
    <location>
        <begin position="16"/>
        <end position="25"/>
    </location>
</feature>
<dbReference type="EMBL" id="CAJHNH020001280">
    <property type="protein sequence ID" value="CAG5122408.1"/>
    <property type="molecule type" value="Genomic_DNA"/>
</dbReference>
<feature type="region of interest" description="Disordered" evidence="1">
    <location>
        <begin position="382"/>
        <end position="510"/>
    </location>
</feature>
<gene>
    <name evidence="2" type="ORF">CUNI_LOCUS7966</name>
</gene>
<feature type="compositionally biased region" description="Polar residues" evidence="1">
    <location>
        <begin position="358"/>
        <end position="368"/>
    </location>
</feature>
<feature type="compositionally biased region" description="Acidic residues" evidence="1">
    <location>
        <begin position="499"/>
        <end position="510"/>
    </location>
</feature>
<organism evidence="2 3">
    <name type="scientific">Candidula unifasciata</name>
    <dbReference type="NCBI Taxonomy" id="100452"/>
    <lineage>
        <taxon>Eukaryota</taxon>
        <taxon>Metazoa</taxon>
        <taxon>Spiralia</taxon>
        <taxon>Lophotrochozoa</taxon>
        <taxon>Mollusca</taxon>
        <taxon>Gastropoda</taxon>
        <taxon>Heterobranchia</taxon>
        <taxon>Euthyneura</taxon>
        <taxon>Panpulmonata</taxon>
        <taxon>Eupulmonata</taxon>
        <taxon>Stylommatophora</taxon>
        <taxon>Helicina</taxon>
        <taxon>Helicoidea</taxon>
        <taxon>Geomitridae</taxon>
        <taxon>Candidula</taxon>
    </lineage>
</organism>
<feature type="compositionally biased region" description="Acidic residues" evidence="1">
    <location>
        <begin position="266"/>
        <end position="275"/>
    </location>
</feature>
<sequence>STIEDLREKLRRQKTSVDSDTQNKVSKIEEEISREWQAKSERMLSAAAEKYNRQLADLKDEKEDLMNKVEELEKKLTTVRSSGSSTEQQVAQLQDELAEMQLWKEKYDNLRTQAAAMKERYEKRIGELEGEKDEEEEKRNELSERAKEQRQELQQRVQQLQQEVQQLKVQLSTSRASVKQTASASTSAAPPAGSSADVATEVKKIMNSVFQTLRSEFDADESYLGSEVLATILNVIKIQAKHEGTLGAPVSTHLSGNDSTTHDDVPSLDDDDDVKDVDIPRENPEETSKIVDSVAGDDDEDFFSDDSKTGEKSESGLVTDNTSQVANELESDDVVKDVEPSPETALGSQHGSDPVETSLPSASFNDSSVMTEKVLPGGEVTAAVPESSGKKEITEQAKQDLLAASLNVPPKPVTDSREPPPLFDDDDDDDDSSLFGTGNTLPGTRGSAFKPVIAAGDVKSAAATAAQPASKDKTVAGKKREPANDDDLKPQPPPPLFGDDSDDDDLDWLS</sequence>
<feature type="compositionally biased region" description="Basic and acidic residues" evidence="1">
    <location>
        <begin position="388"/>
        <end position="398"/>
    </location>
</feature>
<reference evidence="2" key="1">
    <citation type="submission" date="2021-04" db="EMBL/GenBank/DDBJ databases">
        <authorList>
            <consortium name="Molecular Ecology Group"/>
        </authorList>
    </citation>
    <scope>NUCLEOTIDE SEQUENCE</scope>
</reference>
<feature type="region of interest" description="Disordered" evidence="1">
    <location>
        <begin position="248"/>
        <end position="368"/>
    </location>
</feature>
<protein>
    <submittedName>
        <fullName evidence="2">Uncharacterized protein</fullName>
    </submittedName>
</protein>
<dbReference type="PANTHER" id="PTHR44927:SF1">
    <property type="entry name" value="FK506-BINDING PROTEIN 15"/>
    <property type="match status" value="1"/>
</dbReference>
<name>A0A8S3Z262_9EUPU</name>
<feature type="region of interest" description="Disordered" evidence="1">
    <location>
        <begin position="1"/>
        <end position="26"/>
    </location>
</feature>
<dbReference type="PANTHER" id="PTHR44927">
    <property type="entry name" value="FK506-BINDING PROTEIN 15"/>
    <property type="match status" value="1"/>
</dbReference>
<evidence type="ECO:0000313" key="3">
    <source>
        <dbReference type="Proteomes" id="UP000678393"/>
    </source>
</evidence>
<feature type="compositionally biased region" description="Basic and acidic residues" evidence="1">
    <location>
        <begin position="470"/>
        <end position="489"/>
    </location>
</feature>
<comment type="caution">
    <text evidence="2">The sequence shown here is derived from an EMBL/GenBank/DDBJ whole genome shotgun (WGS) entry which is preliminary data.</text>
</comment>
<proteinExistence type="predicted"/>
<dbReference type="OrthoDB" id="77911at2759"/>